<evidence type="ECO:0000256" key="1">
    <source>
        <dbReference type="SAM" id="MobiDB-lite"/>
    </source>
</evidence>
<dbReference type="Pfam" id="PF00638">
    <property type="entry name" value="Ran_BP1"/>
    <property type="match status" value="1"/>
</dbReference>
<protein>
    <submittedName>
        <fullName evidence="3">Ran-specific GTPase-activating protein 1</fullName>
    </submittedName>
</protein>
<dbReference type="Gene3D" id="2.60.40.640">
    <property type="match status" value="1"/>
</dbReference>
<dbReference type="Proteomes" id="UP000036947">
    <property type="component" value="Unassembled WGS sequence"/>
</dbReference>
<dbReference type="InterPro" id="IPR045255">
    <property type="entry name" value="RanBP1-like"/>
</dbReference>
<dbReference type="SUPFAM" id="SSF50729">
    <property type="entry name" value="PH domain-like"/>
    <property type="match status" value="1"/>
</dbReference>
<dbReference type="InterPro" id="IPR014752">
    <property type="entry name" value="Arrestin-like_C"/>
</dbReference>
<name>A0A0L0N1Q6_TOLOC</name>
<evidence type="ECO:0000313" key="4">
    <source>
        <dbReference type="Proteomes" id="UP000036947"/>
    </source>
</evidence>
<feature type="region of interest" description="Disordered" evidence="1">
    <location>
        <begin position="181"/>
        <end position="203"/>
    </location>
</feature>
<dbReference type="Pfam" id="PF00339">
    <property type="entry name" value="Arrestin_N"/>
    <property type="match status" value="1"/>
</dbReference>
<dbReference type="AlphaFoldDB" id="A0A0L0N1Q6"/>
<dbReference type="InterPro" id="IPR000156">
    <property type="entry name" value="Ran_bind_dom"/>
</dbReference>
<dbReference type="GO" id="GO:0005737">
    <property type="term" value="C:cytoplasm"/>
    <property type="evidence" value="ECO:0007669"/>
    <property type="project" value="TreeGrafter"/>
</dbReference>
<dbReference type="GO" id="GO:0005643">
    <property type="term" value="C:nuclear pore"/>
    <property type="evidence" value="ECO:0007669"/>
    <property type="project" value="TreeGrafter"/>
</dbReference>
<dbReference type="PANTHER" id="PTHR23138:SF87">
    <property type="entry name" value="E3 SUMO-PROTEIN LIGASE RANBP2"/>
    <property type="match status" value="1"/>
</dbReference>
<organism evidence="3 4">
    <name type="scientific">Tolypocladium ophioglossoides (strain CBS 100239)</name>
    <name type="common">Snaketongue truffleclub</name>
    <name type="synonym">Elaphocordyceps ophioglossoides</name>
    <dbReference type="NCBI Taxonomy" id="1163406"/>
    <lineage>
        <taxon>Eukaryota</taxon>
        <taxon>Fungi</taxon>
        <taxon>Dikarya</taxon>
        <taxon>Ascomycota</taxon>
        <taxon>Pezizomycotina</taxon>
        <taxon>Sordariomycetes</taxon>
        <taxon>Hypocreomycetidae</taxon>
        <taxon>Hypocreales</taxon>
        <taxon>Ophiocordycipitaceae</taxon>
        <taxon>Tolypocladium</taxon>
    </lineage>
</organism>
<gene>
    <name evidence="3" type="ORF">TOPH_07371</name>
</gene>
<dbReference type="SMART" id="SM00160">
    <property type="entry name" value="RanBD"/>
    <property type="match status" value="1"/>
</dbReference>
<comment type="caution">
    <text evidence="3">The sequence shown here is derived from an EMBL/GenBank/DDBJ whole genome shotgun (WGS) entry which is preliminary data.</text>
</comment>
<dbReference type="OrthoDB" id="2333384at2759"/>
<feature type="domain" description="RanBD1" evidence="2">
    <location>
        <begin position="410"/>
        <end position="522"/>
    </location>
</feature>
<keyword evidence="4" id="KW-1185">Reference proteome</keyword>
<dbReference type="EMBL" id="LFRF01000030">
    <property type="protein sequence ID" value="KND87959.1"/>
    <property type="molecule type" value="Genomic_DNA"/>
</dbReference>
<dbReference type="InterPro" id="IPR011993">
    <property type="entry name" value="PH-like_dom_sf"/>
</dbReference>
<accession>A0A0L0N1Q6</accession>
<evidence type="ECO:0000313" key="3">
    <source>
        <dbReference type="EMBL" id="KND87959.1"/>
    </source>
</evidence>
<dbReference type="InterPro" id="IPR011021">
    <property type="entry name" value="Arrestin-like_N"/>
</dbReference>
<dbReference type="STRING" id="1163406.A0A0L0N1Q6"/>
<dbReference type="GO" id="GO:0005096">
    <property type="term" value="F:GTPase activator activity"/>
    <property type="evidence" value="ECO:0007669"/>
    <property type="project" value="TreeGrafter"/>
</dbReference>
<dbReference type="PROSITE" id="PS50196">
    <property type="entry name" value="RANBD1"/>
    <property type="match status" value="1"/>
</dbReference>
<evidence type="ECO:0000259" key="2">
    <source>
        <dbReference type="PROSITE" id="PS50196"/>
    </source>
</evidence>
<proteinExistence type="predicted"/>
<reference evidence="3 4" key="1">
    <citation type="journal article" date="2015" name="BMC Genomics">
        <title>The genome of the truffle-parasite Tolypocladium ophioglossoides and the evolution of antifungal peptaibiotics.</title>
        <authorList>
            <person name="Quandt C.A."/>
            <person name="Bushley K.E."/>
            <person name="Spatafora J.W."/>
        </authorList>
    </citation>
    <scope>NUCLEOTIDE SEQUENCE [LARGE SCALE GENOMIC DNA]</scope>
    <source>
        <strain evidence="3 4">CBS 100239</strain>
    </source>
</reference>
<dbReference type="CDD" id="cd22952">
    <property type="entry name" value="ART10-like"/>
    <property type="match status" value="1"/>
</dbReference>
<dbReference type="PANTHER" id="PTHR23138">
    <property type="entry name" value="RAN BINDING PROTEIN"/>
    <property type="match status" value="1"/>
</dbReference>
<sequence>MPEGSLRIVLDAPKRVHHPADQVSGKVVFGGEKGHDVGQVRIDFRGIAEVKLPGSLTGQRSRTLTTLFHSQSVVSASRGKLDNPAPYEWPFTFSFPFTAQPSAQWRPNPLFASVSGSLLPPSFTYSSPAFDCKVEYSLEATVVKNHYSSVADQHSHKSYLLFEPVASGARSDPPLASFTRNFTTSGRPLDPRPDRQSQSFGGRLSSYISRRRTDAVPFTVDVKVPSVVVQRERLPCHVSVRADGSNKVPSPKLEIRGLSMAILSHTYVRSGSDKEAIRHTHNIQMVAHQNLDIPFRVDEDVDLSTILSDLHAPVLPPCFTTYNITRRYEMKMVLSVACAEDQFQFIGEVPSLKVVPAAAEAPLFSAEDVPPSYDMTVASQPGPTIVPPYKAGEAQARSSRAMSAGPGPEFKMKARLFEFVQAKTEWKERCHGSLYLQSEEAGKTRLLVCQNGTDRVFANHYITAEMRLIPVISSDRSWTWHSAADLSGETSVALHFAARFKDSESANLFKTAFLKAQTQLGGASAHAGAAHVKSKA</sequence>
<dbReference type="Gene3D" id="2.30.29.30">
    <property type="entry name" value="Pleckstrin-homology domain (PH domain)/Phosphotyrosine-binding domain (PTB)"/>
    <property type="match status" value="1"/>
</dbReference>